<dbReference type="PANTHER" id="PTHR46268:SF6">
    <property type="entry name" value="UNIVERSAL STRESS PROTEIN UP12"/>
    <property type="match status" value="1"/>
</dbReference>
<dbReference type="RefSeq" id="WP_311333113.1">
    <property type="nucleotide sequence ID" value="NZ_JAVRHZ010000005.1"/>
</dbReference>
<accession>A0ABU2YDC0</accession>
<dbReference type="EMBL" id="JAVRHZ010000005">
    <property type="protein sequence ID" value="MDT0556158.1"/>
    <property type="molecule type" value="Genomic_DNA"/>
</dbReference>
<feature type="domain" description="UspA" evidence="2">
    <location>
        <begin position="1"/>
        <end position="146"/>
    </location>
</feature>
<evidence type="ECO:0000313" key="4">
    <source>
        <dbReference type="Proteomes" id="UP001254488"/>
    </source>
</evidence>
<dbReference type="InterPro" id="IPR006015">
    <property type="entry name" value="Universal_stress_UspA"/>
</dbReference>
<proteinExistence type="inferred from homology"/>
<evidence type="ECO:0000259" key="2">
    <source>
        <dbReference type="Pfam" id="PF00582"/>
    </source>
</evidence>
<comment type="similarity">
    <text evidence="1">Belongs to the universal stress protein A family.</text>
</comment>
<organism evidence="3 4">
    <name type="scientific">Patiriisocius hiemis</name>
    <dbReference type="NCBI Taxonomy" id="3075604"/>
    <lineage>
        <taxon>Bacteria</taxon>
        <taxon>Pseudomonadati</taxon>
        <taxon>Bacteroidota</taxon>
        <taxon>Flavobacteriia</taxon>
        <taxon>Flavobacteriales</taxon>
        <taxon>Flavobacteriaceae</taxon>
        <taxon>Patiriisocius</taxon>
    </lineage>
</organism>
<keyword evidence="4" id="KW-1185">Reference proteome</keyword>
<gene>
    <name evidence="3" type="ORF">RM538_09090</name>
</gene>
<dbReference type="Pfam" id="PF00582">
    <property type="entry name" value="Usp"/>
    <property type="match status" value="1"/>
</dbReference>
<protein>
    <submittedName>
        <fullName evidence="3">Universal stress protein</fullName>
    </submittedName>
</protein>
<comment type="caution">
    <text evidence="3">The sequence shown here is derived from an EMBL/GenBank/DDBJ whole genome shotgun (WGS) entry which is preliminary data.</text>
</comment>
<evidence type="ECO:0000313" key="3">
    <source>
        <dbReference type="EMBL" id="MDT0556158.1"/>
    </source>
</evidence>
<dbReference type="PRINTS" id="PR01438">
    <property type="entry name" value="UNVRSLSTRESS"/>
</dbReference>
<dbReference type="InterPro" id="IPR006016">
    <property type="entry name" value="UspA"/>
</dbReference>
<dbReference type="PANTHER" id="PTHR46268">
    <property type="entry name" value="STRESS RESPONSE PROTEIN NHAX"/>
    <property type="match status" value="1"/>
</dbReference>
<reference evidence="3 4" key="1">
    <citation type="submission" date="2023-09" db="EMBL/GenBank/DDBJ databases">
        <authorList>
            <person name="Rey-Velasco X."/>
        </authorList>
    </citation>
    <scope>NUCLEOTIDE SEQUENCE [LARGE SCALE GENOMIC DNA]</scope>
    <source>
        <strain evidence="3 4">W242</strain>
    </source>
</reference>
<sequence length="282" mass="32243">MQTILIPTDFSKNAYCALHYATQLFSNETCEFIILHSFENQVSNLSSRVDIGKTEAIVNELYNTYEKKCDGVKHAIIRDNPNNKHTYKTIATSLSLARAINRLVLKENVDFVVMGSKGATGAASVFIGSNTLRMIKKIKKTPLLIIPQELNFTPIKKIAFTTGFKRDYTAEELHPLVTIGESQNAIVKVVHIREKEKMIENQRAHLHQLLDLLKPLKPKLHWLHDTTDKYYTVTSYLNKENVELLAMVYYKHNFFISLFREAVVKNIAEYSPVPFLILPSKS</sequence>
<dbReference type="Proteomes" id="UP001254488">
    <property type="component" value="Unassembled WGS sequence"/>
</dbReference>
<dbReference type="SUPFAM" id="SSF52402">
    <property type="entry name" value="Adenine nucleotide alpha hydrolases-like"/>
    <property type="match status" value="2"/>
</dbReference>
<name>A0ABU2YDC0_9FLAO</name>
<dbReference type="Gene3D" id="3.40.50.12370">
    <property type="match status" value="1"/>
</dbReference>
<dbReference type="CDD" id="cd00293">
    <property type="entry name" value="USP-like"/>
    <property type="match status" value="1"/>
</dbReference>
<evidence type="ECO:0000256" key="1">
    <source>
        <dbReference type="ARBA" id="ARBA00008791"/>
    </source>
</evidence>